<accession>A0A3P3F1W6</accession>
<dbReference type="AlphaFoldDB" id="A0A3P3F1W6"/>
<dbReference type="CDD" id="cd12834">
    <property type="entry name" value="ZntB_u1"/>
    <property type="match status" value="1"/>
</dbReference>
<evidence type="ECO:0000256" key="13">
    <source>
        <dbReference type="SAM" id="Phobius"/>
    </source>
</evidence>
<dbReference type="SUPFAM" id="SSF143865">
    <property type="entry name" value="CorA soluble domain-like"/>
    <property type="match status" value="1"/>
</dbReference>
<keyword evidence="5" id="KW-0997">Cell inner membrane</keyword>
<evidence type="ECO:0000256" key="3">
    <source>
        <dbReference type="ARBA" id="ARBA00022448"/>
    </source>
</evidence>
<dbReference type="PANTHER" id="PTHR46494">
    <property type="entry name" value="CORA FAMILY METAL ION TRANSPORTER (EUROFUNG)"/>
    <property type="match status" value="1"/>
</dbReference>
<dbReference type="SUPFAM" id="SSF144083">
    <property type="entry name" value="Magnesium transport protein CorA, transmembrane region"/>
    <property type="match status" value="1"/>
</dbReference>
<comment type="caution">
    <text evidence="14">The sequence shown here is derived from an EMBL/GenBank/DDBJ whole genome shotgun (WGS) entry which is preliminary data.</text>
</comment>
<dbReference type="GO" id="GO:0005886">
    <property type="term" value="C:plasma membrane"/>
    <property type="evidence" value="ECO:0007669"/>
    <property type="project" value="UniProtKB-SubCell"/>
</dbReference>
<sequence length="370" mass="40677">MPALHDLAANSYGGDEAGLICGYLFDATAPEPVRAIDSAQAAAWLDISSVEDGPSAAPGRPKQASTPSGGSEDTKCRAWGSAFVWLHFNLSHAQAERWLLRHARLSDTFYETLHEGLPSTRIERADDSLIAVINDVHFEFSFEPSDISTLWISVGPRLVVTARTKPLRSVDALRTAVKAGDAPRSSTELLEHLLRAQADVLVKIVRGVTSRIDRIEDELLAGRLDHKRARLGVLRRLLVRLQRLLAPEPAALFRLLQGPPAWMAEPDAQELRGSTEEFSMVLRDMQALQERIKLLQEEIAANVNEDNNRSLFVLTVVTVLALPINILAGLFGMNVGGIPLAEHRHGFWIVVAIVASFTAVAAWAAFRKKR</sequence>
<keyword evidence="8 13" id="KW-1133">Transmembrane helix</keyword>
<evidence type="ECO:0000256" key="4">
    <source>
        <dbReference type="ARBA" id="ARBA00022475"/>
    </source>
</evidence>
<name>A0A3P3F1W6_9BURK</name>
<feature type="region of interest" description="Disordered" evidence="12">
    <location>
        <begin position="52"/>
        <end position="73"/>
    </location>
</feature>
<evidence type="ECO:0000313" key="17">
    <source>
        <dbReference type="Proteomes" id="UP000271590"/>
    </source>
</evidence>
<dbReference type="GO" id="GO:0015087">
    <property type="term" value="F:cobalt ion transmembrane transporter activity"/>
    <property type="evidence" value="ECO:0007669"/>
    <property type="project" value="TreeGrafter"/>
</dbReference>
<protein>
    <submittedName>
        <fullName evidence="14">Magnesium transporter CorA</fullName>
    </submittedName>
</protein>
<dbReference type="PANTHER" id="PTHR46494:SF3">
    <property type="entry name" value="ZINC TRANSPORT PROTEIN ZNTB"/>
    <property type="match status" value="1"/>
</dbReference>
<evidence type="ECO:0000256" key="12">
    <source>
        <dbReference type="SAM" id="MobiDB-lite"/>
    </source>
</evidence>
<evidence type="ECO:0000313" key="15">
    <source>
        <dbReference type="EMBL" id="RSZ43068.1"/>
    </source>
</evidence>
<keyword evidence="16" id="KW-1185">Reference proteome</keyword>
<dbReference type="GO" id="GO:0015095">
    <property type="term" value="F:magnesium ion transmembrane transporter activity"/>
    <property type="evidence" value="ECO:0007669"/>
    <property type="project" value="TreeGrafter"/>
</dbReference>
<dbReference type="InterPro" id="IPR045863">
    <property type="entry name" value="CorA_TM1_TM2"/>
</dbReference>
<keyword evidence="7" id="KW-0862">Zinc</keyword>
<organism evidence="14 17">
    <name type="scientific">Variovorax beijingensis</name>
    <dbReference type="NCBI Taxonomy" id="2496117"/>
    <lineage>
        <taxon>Bacteria</taxon>
        <taxon>Pseudomonadati</taxon>
        <taxon>Pseudomonadota</taxon>
        <taxon>Betaproteobacteria</taxon>
        <taxon>Burkholderiales</taxon>
        <taxon>Comamonadaceae</taxon>
        <taxon>Variovorax</taxon>
    </lineage>
</organism>
<feature type="coiled-coil region" evidence="11">
    <location>
        <begin position="278"/>
        <end position="305"/>
    </location>
</feature>
<keyword evidence="6 13" id="KW-0812">Transmembrane</keyword>
<dbReference type="GO" id="GO:0000287">
    <property type="term" value="F:magnesium ion binding"/>
    <property type="evidence" value="ECO:0007669"/>
    <property type="project" value="TreeGrafter"/>
</dbReference>
<feature type="transmembrane region" description="Helical" evidence="13">
    <location>
        <begin position="311"/>
        <end position="333"/>
    </location>
</feature>
<evidence type="ECO:0000256" key="10">
    <source>
        <dbReference type="ARBA" id="ARBA00023136"/>
    </source>
</evidence>
<dbReference type="Pfam" id="PF01544">
    <property type="entry name" value="CorA"/>
    <property type="match status" value="1"/>
</dbReference>
<dbReference type="Gene3D" id="1.20.58.340">
    <property type="entry name" value="Magnesium transport protein CorA, transmembrane region"/>
    <property type="match status" value="2"/>
</dbReference>
<gene>
    <name evidence="14" type="ORF">EH244_02085</name>
    <name evidence="15" type="ORF">EJO66_04610</name>
</gene>
<evidence type="ECO:0000313" key="14">
    <source>
        <dbReference type="EMBL" id="RRH92634.1"/>
    </source>
</evidence>
<evidence type="ECO:0000256" key="5">
    <source>
        <dbReference type="ARBA" id="ARBA00022519"/>
    </source>
</evidence>
<dbReference type="EMBL" id="RXFQ01000002">
    <property type="protein sequence ID" value="RSZ43068.1"/>
    <property type="molecule type" value="Genomic_DNA"/>
</dbReference>
<dbReference type="GO" id="GO:0050897">
    <property type="term" value="F:cobalt ion binding"/>
    <property type="evidence" value="ECO:0007669"/>
    <property type="project" value="TreeGrafter"/>
</dbReference>
<evidence type="ECO:0000256" key="1">
    <source>
        <dbReference type="ARBA" id="ARBA00004651"/>
    </source>
</evidence>
<reference evidence="15 16" key="2">
    <citation type="submission" date="2018-12" db="EMBL/GenBank/DDBJ databases">
        <title>The genome sequences of strain 502.</title>
        <authorList>
            <person name="Gao J."/>
            <person name="Sun J."/>
        </authorList>
    </citation>
    <scope>NUCLEOTIDE SEQUENCE [LARGE SCALE GENOMIC DNA]</scope>
    <source>
        <strain evidence="15 16">502</strain>
    </source>
</reference>
<evidence type="ECO:0000256" key="11">
    <source>
        <dbReference type="SAM" id="Coils"/>
    </source>
</evidence>
<comment type="similarity">
    <text evidence="2">Belongs to the CorA metal ion transporter (MIT) (TC 1.A.35) family.</text>
</comment>
<dbReference type="InterPro" id="IPR002523">
    <property type="entry name" value="MgTranspt_CorA/ZnTranspt_ZntB"/>
</dbReference>
<keyword evidence="9" id="KW-0406">Ion transport</keyword>
<keyword evidence="10 13" id="KW-0472">Membrane</keyword>
<keyword evidence="4" id="KW-1003">Cell membrane</keyword>
<evidence type="ECO:0000256" key="2">
    <source>
        <dbReference type="ARBA" id="ARBA00009765"/>
    </source>
</evidence>
<evidence type="ECO:0000256" key="6">
    <source>
        <dbReference type="ARBA" id="ARBA00022692"/>
    </source>
</evidence>
<evidence type="ECO:0000313" key="16">
    <source>
        <dbReference type="Proteomes" id="UP000271137"/>
    </source>
</evidence>
<reference evidence="14 17" key="1">
    <citation type="submission" date="2018-11" db="EMBL/GenBank/DDBJ databases">
        <title>The genome of Variovorax sp T529.</title>
        <authorList>
            <person name="Gao J."/>
        </authorList>
    </citation>
    <scope>NUCLEOTIDE SEQUENCE [LARGE SCALE GENOMIC DNA]</scope>
    <source>
        <strain evidence="14 17">T529</strain>
    </source>
</reference>
<keyword evidence="3" id="KW-0813">Transport</keyword>
<feature type="transmembrane region" description="Helical" evidence="13">
    <location>
        <begin position="345"/>
        <end position="366"/>
    </location>
</feature>
<proteinExistence type="inferred from homology"/>
<dbReference type="Proteomes" id="UP000271137">
    <property type="component" value="Unassembled WGS sequence"/>
</dbReference>
<dbReference type="InterPro" id="IPR045861">
    <property type="entry name" value="CorA_cytoplasmic_dom"/>
</dbReference>
<evidence type="ECO:0000256" key="9">
    <source>
        <dbReference type="ARBA" id="ARBA00023065"/>
    </source>
</evidence>
<dbReference type="RefSeq" id="WP_124956487.1">
    <property type="nucleotide sequence ID" value="NZ_RQXU01000001.1"/>
</dbReference>
<dbReference type="Proteomes" id="UP000271590">
    <property type="component" value="Unassembled WGS sequence"/>
</dbReference>
<evidence type="ECO:0000256" key="8">
    <source>
        <dbReference type="ARBA" id="ARBA00022989"/>
    </source>
</evidence>
<dbReference type="EMBL" id="RQXU01000001">
    <property type="protein sequence ID" value="RRH92634.1"/>
    <property type="molecule type" value="Genomic_DNA"/>
</dbReference>
<dbReference type="Gene3D" id="3.30.460.20">
    <property type="entry name" value="CorA soluble domain-like"/>
    <property type="match status" value="1"/>
</dbReference>
<comment type="subcellular location">
    <subcellularLocation>
        <location evidence="1">Cell membrane</location>
        <topology evidence="1">Multi-pass membrane protein</topology>
    </subcellularLocation>
</comment>
<keyword evidence="11" id="KW-0175">Coiled coil</keyword>
<evidence type="ECO:0000256" key="7">
    <source>
        <dbReference type="ARBA" id="ARBA00022833"/>
    </source>
</evidence>